<dbReference type="GO" id="GO:0097176">
    <property type="term" value="P:epoxide metabolic process"/>
    <property type="evidence" value="ECO:0007669"/>
    <property type="project" value="TreeGrafter"/>
</dbReference>
<dbReference type="PRINTS" id="PR00412">
    <property type="entry name" value="EPOXHYDRLASE"/>
</dbReference>
<evidence type="ECO:0000313" key="6">
    <source>
        <dbReference type="EMBL" id="OAG00469.1"/>
    </source>
</evidence>
<dbReference type="STRING" id="1460663.A0A177C0Q2"/>
<dbReference type="PANTHER" id="PTHR21661:SF35">
    <property type="entry name" value="EPOXIDE HYDROLASE"/>
    <property type="match status" value="1"/>
</dbReference>
<feature type="active site" description="Nucleophile" evidence="4">
    <location>
        <position position="198"/>
    </location>
</feature>
<dbReference type="SUPFAM" id="SSF53474">
    <property type="entry name" value="alpha/beta-Hydrolases"/>
    <property type="match status" value="1"/>
</dbReference>
<keyword evidence="3 6" id="KW-0378">Hydrolase</keyword>
<dbReference type="AlphaFoldDB" id="A0A177C0Q2"/>
<evidence type="ECO:0000313" key="7">
    <source>
        <dbReference type="Proteomes" id="UP000077069"/>
    </source>
</evidence>
<name>A0A177C0Q2_9PLEO</name>
<dbReference type="Gene3D" id="3.40.50.1820">
    <property type="entry name" value="alpha/beta hydrolase"/>
    <property type="match status" value="1"/>
</dbReference>
<dbReference type="InterPro" id="IPR029058">
    <property type="entry name" value="AB_hydrolase_fold"/>
</dbReference>
<dbReference type="GeneID" id="28764608"/>
<sequence>MFTKIVSPAVLPLLAPKPFTVDVDPAVIEEIRVKASKFRQTEPIDAPAWFDGAPTSEINAIAKYWAEDYDWSKVQDGINKNFTHFYTTVPSPGGNYGSNESLDLHFIHQRSDRDDAIPILFLHGWPSTSLEWEKIILPLTNPEDDSQPAFHVVAPDLPGYGFSPAPKAPGLGPAEHATVFASLMAQLGYDRYVLYSTDLGTVVAMSYIVDYAPRIINHVTDFYIVFPSDADNARLAANQTTPEETAYINPMNTFFTNHSAYSSIHSTLPLSLAYALNDSPVGFLAWRYQLAWTMSDVSYTPDELITETMLLYLPGVYGNIRSYKELFALTAFTPRVPFTVPTTVLQFGDTSHYPELANVNYAPRDWVERTANVTYFKRHEKGGHFPALSQPQAVIDDIRTALA</sequence>
<dbReference type="Proteomes" id="UP000077069">
    <property type="component" value="Unassembled WGS sequence"/>
</dbReference>
<gene>
    <name evidence="6" type="ORF">CC84DRAFT_1190542</name>
</gene>
<protein>
    <submittedName>
        <fullName evidence="6">Alpha/beta-hydrolase</fullName>
    </submittedName>
</protein>
<dbReference type="InterPro" id="IPR000639">
    <property type="entry name" value="Epox_hydrolase-like"/>
</dbReference>
<evidence type="ECO:0000256" key="4">
    <source>
        <dbReference type="PIRSR" id="PIRSR001112-1"/>
    </source>
</evidence>
<dbReference type="InterPro" id="IPR010497">
    <property type="entry name" value="Epoxide_hydro_N"/>
</dbReference>
<comment type="similarity">
    <text evidence="1">Belongs to the peptidase S33 family.</text>
</comment>
<dbReference type="PIRSF" id="PIRSF001112">
    <property type="entry name" value="Epoxide_hydrolase"/>
    <property type="match status" value="1"/>
</dbReference>
<dbReference type="EMBL" id="KV441559">
    <property type="protein sequence ID" value="OAG00469.1"/>
    <property type="molecule type" value="Genomic_DNA"/>
</dbReference>
<keyword evidence="2" id="KW-0058">Aromatic hydrocarbons catabolism</keyword>
<feature type="active site" description="Proton acceptor" evidence="4">
    <location>
        <position position="384"/>
    </location>
</feature>
<feature type="domain" description="Epoxide hydrolase N-terminal" evidence="5">
    <location>
        <begin position="16"/>
        <end position="132"/>
    </location>
</feature>
<proteinExistence type="inferred from homology"/>
<dbReference type="InParanoid" id="A0A177C0Q2"/>
<organism evidence="6 7">
    <name type="scientific">Paraphaeosphaeria sporulosa</name>
    <dbReference type="NCBI Taxonomy" id="1460663"/>
    <lineage>
        <taxon>Eukaryota</taxon>
        <taxon>Fungi</taxon>
        <taxon>Dikarya</taxon>
        <taxon>Ascomycota</taxon>
        <taxon>Pezizomycotina</taxon>
        <taxon>Dothideomycetes</taxon>
        <taxon>Pleosporomycetidae</taxon>
        <taxon>Pleosporales</taxon>
        <taxon>Massarineae</taxon>
        <taxon>Didymosphaeriaceae</taxon>
        <taxon>Paraphaeosphaeria</taxon>
    </lineage>
</organism>
<dbReference type="GO" id="GO:0004301">
    <property type="term" value="F:epoxide hydrolase activity"/>
    <property type="evidence" value="ECO:0007669"/>
    <property type="project" value="TreeGrafter"/>
</dbReference>
<evidence type="ECO:0000259" key="5">
    <source>
        <dbReference type="Pfam" id="PF06441"/>
    </source>
</evidence>
<keyword evidence="7" id="KW-1185">Reference proteome</keyword>
<dbReference type="Pfam" id="PF06441">
    <property type="entry name" value="EHN"/>
    <property type="match status" value="1"/>
</dbReference>
<dbReference type="InterPro" id="IPR016292">
    <property type="entry name" value="Epoxide_hydrolase"/>
</dbReference>
<evidence type="ECO:0000256" key="2">
    <source>
        <dbReference type="ARBA" id="ARBA00022797"/>
    </source>
</evidence>
<dbReference type="PANTHER" id="PTHR21661">
    <property type="entry name" value="EPOXIDE HYDROLASE 1-RELATED"/>
    <property type="match status" value="1"/>
</dbReference>
<dbReference type="RefSeq" id="XP_018030834.1">
    <property type="nucleotide sequence ID" value="XM_018181122.1"/>
</dbReference>
<accession>A0A177C0Q2</accession>
<feature type="active site" description="Proton donor" evidence="4">
    <location>
        <position position="323"/>
    </location>
</feature>
<reference evidence="6 7" key="1">
    <citation type="submission" date="2016-05" db="EMBL/GenBank/DDBJ databases">
        <title>Comparative analysis of secretome profiles of manganese(II)-oxidizing ascomycete fungi.</title>
        <authorList>
            <consortium name="DOE Joint Genome Institute"/>
            <person name="Zeiner C.A."/>
            <person name="Purvine S.O."/>
            <person name="Zink E.M."/>
            <person name="Wu S."/>
            <person name="Pasa-Tolic L."/>
            <person name="Chaput D.L."/>
            <person name="Haridas S."/>
            <person name="Grigoriev I.V."/>
            <person name="Santelli C.M."/>
            <person name="Hansel C.M."/>
        </authorList>
    </citation>
    <scope>NUCLEOTIDE SEQUENCE [LARGE SCALE GENOMIC DNA]</scope>
    <source>
        <strain evidence="6 7">AP3s5-JAC2a</strain>
    </source>
</reference>
<evidence type="ECO:0000256" key="3">
    <source>
        <dbReference type="ARBA" id="ARBA00022801"/>
    </source>
</evidence>
<evidence type="ECO:0000256" key="1">
    <source>
        <dbReference type="ARBA" id="ARBA00010088"/>
    </source>
</evidence>
<dbReference type="OrthoDB" id="6431331at2759"/>